<proteinExistence type="predicted"/>
<sequence>MLADDLIGIVALDPLRASVPGHHMAGTPPAGRPAGTAGARTTSGGYAALRPGQGKAMTWQQAWLDPMRDSGAMAASCQLNYSARAPDPTGTIMTFNLRMQGLQDDLMRSASELDELSQALDGHVRYLRHSIHQADAHAMGGHVDDLRHSACEMRDIARAIEP</sequence>
<feature type="compositionally biased region" description="Low complexity" evidence="1">
    <location>
        <begin position="25"/>
        <end position="48"/>
    </location>
</feature>
<evidence type="ECO:0000256" key="1">
    <source>
        <dbReference type="SAM" id="MobiDB-lite"/>
    </source>
</evidence>
<comment type="caution">
    <text evidence="2">The sequence shown here is derived from an EMBL/GenBank/DDBJ whole genome shotgun (WGS) entry which is preliminary data.</text>
</comment>
<protein>
    <submittedName>
        <fullName evidence="2">Uncharacterized protein</fullName>
    </submittedName>
</protein>
<keyword evidence="3" id="KW-1185">Reference proteome</keyword>
<evidence type="ECO:0000313" key="3">
    <source>
        <dbReference type="Proteomes" id="UP000218231"/>
    </source>
</evidence>
<dbReference type="EMBL" id="LIAE01009602">
    <property type="protein sequence ID" value="PAV69091.1"/>
    <property type="molecule type" value="Genomic_DNA"/>
</dbReference>
<gene>
    <name evidence="2" type="ORF">WR25_27260</name>
</gene>
<dbReference type="AlphaFoldDB" id="A0A2A2K5A1"/>
<name>A0A2A2K5A1_9BILA</name>
<evidence type="ECO:0000313" key="2">
    <source>
        <dbReference type="EMBL" id="PAV69091.1"/>
    </source>
</evidence>
<organism evidence="2 3">
    <name type="scientific">Diploscapter pachys</name>
    <dbReference type="NCBI Taxonomy" id="2018661"/>
    <lineage>
        <taxon>Eukaryota</taxon>
        <taxon>Metazoa</taxon>
        <taxon>Ecdysozoa</taxon>
        <taxon>Nematoda</taxon>
        <taxon>Chromadorea</taxon>
        <taxon>Rhabditida</taxon>
        <taxon>Rhabditina</taxon>
        <taxon>Rhabditomorpha</taxon>
        <taxon>Rhabditoidea</taxon>
        <taxon>Rhabditidae</taxon>
        <taxon>Diploscapter</taxon>
    </lineage>
</organism>
<dbReference type="Proteomes" id="UP000218231">
    <property type="component" value="Unassembled WGS sequence"/>
</dbReference>
<reference evidence="2 3" key="1">
    <citation type="journal article" date="2017" name="Curr. Biol.">
        <title>Genome architecture and evolution of a unichromosomal asexual nematode.</title>
        <authorList>
            <person name="Fradin H."/>
            <person name="Zegar C."/>
            <person name="Gutwein M."/>
            <person name="Lucas J."/>
            <person name="Kovtun M."/>
            <person name="Corcoran D."/>
            <person name="Baugh L.R."/>
            <person name="Kiontke K."/>
            <person name="Gunsalus K."/>
            <person name="Fitch D.H."/>
            <person name="Piano F."/>
        </authorList>
    </citation>
    <scope>NUCLEOTIDE SEQUENCE [LARGE SCALE GENOMIC DNA]</scope>
    <source>
        <strain evidence="2">PF1309</strain>
    </source>
</reference>
<feature type="region of interest" description="Disordered" evidence="1">
    <location>
        <begin position="21"/>
        <end position="50"/>
    </location>
</feature>
<accession>A0A2A2K5A1</accession>